<dbReference type="GeneID" id="18937119"/>
<name>F4S914_MELLP</name>
<keyword evidence="2" id="KW-1185">Reference proteome</keyword>
<protein>
    <submittedName>
        <fullName evidence="1">Uncharacterized protein</fullName>
    </submittedName>
</protein>
<dbReference type="KEGG" id="mlr:MELLADRAFT_95074"/>
<dbReference type="EMBL" id="GL883168">
    <property type="protein sequence ID" value="EGF98834.1"/>
    <property type="molecule type" value="Genomic_DNA"/>
</dbReference>
<dbReference type="HOGENOM" id="CLU_1062020_0_0_1"/>
<dbReference type="InParanoid" id="F4S914"/>
<reference evidence="2" key="1">
    <citation type="journal article" date="2011" name="Proc. Natl. Acad. Sci. U.S.A.">
        <title>Obligate biotrophy features unraveled by the genomic analysis of rust fungi.</title>
        <authorList>
            <person name="Duplessis S."/>
            <person name="Cuomo C.A."/>
            <person name="Lin Y.-C."/>
            <person name="Aerts A."/>
            <person name="Tisserant E."/>
            <person name="Veneault-Fourrey C."/>
            <person name="Joly D.L."/>
            <person name="Hacquard S."/>
            <person name="Amselem J."/>
            <person name="Cantarel B.L."/>
            <person name="Chiu R."/>
            <person name="Coutinho P.M."/>
            <person name="Feau N."/>
            <person name="Field M."/>
            <person name="Frey P."/>
            <person name="Gelhaye E."/>
            <person name="Goldberg J."/>
            <person name="Grabherr M.G."/>
            <person name="Kodira C.D."/>
            <person name="Kohler A."/>
            <person name="Kuees U."/>
            <person name="Lindquist E.A."/>
            <person name="Lucas S.M."/>
            <person name="Mago R."/>
            <person name="Mauceli E."/>
            <person name="Morin E."/>
            <person name="Murat C."/>
            <person name="Pangilinan J.L."/>
            <person name="Park R."/>
            <person name="Pearson M."/>
            <person name="Quesneville H."/>
            <person name="Rouhier N."/>
            <person name="Sakthikumar S."/>
            <person name="Salamov A.A."/>
            <person name="Schmutz J."/>
            <person name="Selles B."/>
            <person name="Shapiro H."/>
            <person name="Tanguay P."/>
            <person name="Tuskan G.A."/>
            <person name="Henrissat B."/>
            <person name="Van de Peer Y."/>
            <person name="Rouze P."/>
            <person name="Ellis J.G."/>
            <person name="Dodds P.N."/>
            <person name="Schein J.E."/>
            <person name="Zhong S."/>
            <person name="Hamelin R.C."/>
            <person name="Grigoriev I.V."/>
            <person name="Szabo L.J."/>
            <person name="Martin F."/>
        </authorList>
    </citation>
    <scope>NUCLEOTIDE SEQUENCE [LARGE SCALE GENOMIC DNA]</scope>
    <source>
        <strain evidence="2">98AG31 / pathotype 3-4-7</strain>
    </source>
</reference>
<organism evidence="2">
    <name type="scientific">Melampsora larici-populina (strain 98AG31 / pathotype 3-4-7)</name>
    <name type="common">Poplar leaf rust fungus</name>
    <dbReference type="NCBI Taxonomy" id="747676"/>
    <lineage>
        <taxon>Eukaryota</taxon>
        <taxon>Fungi</taxon>
        <taxon>Dikarya</taxon>
        <taxon>Basidiomycota</taxon>
        <taxon>Pucciniomycotina</taxon>
        <taxon>Pucciniomycetes</taxon>
        <taxon>Pucciniales</taxon>
        <taxon>Melampsoraceae</taxon>
        <taxon>Melampsora</taxon>
    </lineage>
</organism>
<proteinExistence type="predicted"/>
<accession>F4S914</accession>
<evidence type="ECO:0000313" key="1">
    <source>
        <dbReference type="EMBL" id="EGF98834.1"/>
    </source>
</evidence>
<dbReference type="VEuPathDB" id="FungiDB:MELLADRAFT_95074"/>
<gene>
    <name evidence="1" type="ORF">MELLADRAFT_95074</name>
</gene>
<dbReference type="AlphaFoldDB" id="F4S914"/>
<dbReference type="RefSeq" id="XP_007417877.1">
    <property type="nucleotide sequence ID" value="XM_007417815.1"/>
</dbReference>
<evidence type="ECO:0000313" key="2">
    <source>
        <dbReference type="Proteomes" id="UP000001072"/>
    </source>
</evidence>
<dbReference type="Proteomes" id="UP000001072">
    <property type="component" value="Unassembled WGS sequence"/>
</dbReference>
<sequence>MEQEMLVLSGNLLKIDKDITSLSNKMEPDMNLIADKIDQDLITLSNKLDQVNETVDNLTSHQPGNGSHGPPAAVTGVPAPATPGPWKYTPKLKAKVYAIAYKLVALPTIGAYTALETPAGDLIMNSLFSTVKKQSRTSQLLGLPNNFLQSSMEPRMLGPSKGRRPWLRMLANTPESVCTSWCCTILNTTLKPPFHASKSSCIVSPENVEIKPTALTSRPIGPKRLWNYASGLPTFDTRLYAFSNCFEKAEVEEISGRGWTNS</sequence>